<proteinExistence type="predicted"/>
<dbReference type="GO" id="GO:0005524">
    <property type="term" value="F:ATP binding"/>
    <property type="evidence" value="ECO:0007669"/>
    <property type="project" value="InterPro"/>
</dbReference>
<dbReference type="InterPro" id="IPR036185">
    <property type="entry name" value="DNA_heli_DnaB-like_N_sf"/>
</dbReference>
<dbReference type="InterPro" id="IPR016136">
    <property type="entry name" value="DNA_helicase_N/primase_C"/>
</dbReference>
<organism evidence="1 2">
    <name type="scientific">Rhodococcus rhodnii</name>
    <dbReference type="NCBI Taxonomy" id="38312"/>
    <lineage>
        <taxon>Bacteria</taxon>
        <taxon>Bacillati</taxon>
        <taxon>Actinomycetota</taxon>
        <taxon>Actinomycetes</taxon>
        <taxon>Mycobacteriales</taxon>
        <taxon>Nocardiaceae</taxon>
        <taxon>Rhodococcus</taxon>
    </lineage>
</organism>
<protein>
    <recommendedName>
        <fullName evidence="3">DNA helicase DnaB-like N-terminal domain-containing protein</fullName>
    </recommendedName>
</protein>
<gene>
    <name evidence="1" type="ORF">DW322_03430</name>
</gene>
<comment type="caution">
    <text evidence="1">The sequence shown here is derived from an EMBL/GenBank/DDBJ whole genome shotgun (WGS) entry which is preliminary data.</text>
</comment>
<dbReference type="EMBL" id="QRCM01000001">
    <property type="protein sequence ID" value="TXG89454.1"/>
    <property type="molecule type" value="Genomic_DNA"/>
</dbReference>
<accession>A0A6P2C9L5</accession>
<sequence>MTTTLGHDDVRLTDRANPDAAALLVGALIAASRESVCSVLEHVADNDVEHPGYRRLLRTIRHLTKQGRPHGTVCVADELTRTGQMTPDARRALIDATTAGAEPLALRGYAAAVVADAYRWQYELAGKSLVEAAHSWPEHELVGYLRGLGTTLVAHDRRLGALRGEKA</sequence>
<dbReference type="Gene3D" id="1.10.860.10">
    <property type="entry name" value="DNAb Helicase, Chain A"/>
    <property type="match status" value="1"/>
</dbReference>
<dbReference type="GO" id="GO:0003678">
    <property type="term" value="F:DNA helicase activity"/>
    <property type="evidence" value="ECO:0007669"/>
    <property type="project" value="InterPro"/>
</dbReference>
<dbReference type="RefSeq" id="WP_010840112.1">
    <property type="nucleotide sequence ID" value="NZ_QRCM01000001.1"/>
</dbReference>
<dbReference type="Proteomes" id="UP000471120">
    <property type="component" value="Unassembled WGS sequence"/>
</dbReference>
<name>A0A6P2C9L5_9NOCA</name>
<evidence type="ECO:0000313" key="2">
    <source>
        <dbReference type="Proteomes" id="UP000471120"/>
    </source>
</evidence>
<dbReference type="AlphaFoldDB" id="A0A6P2C9L5"/>
<reference evidence="1 2" key="1">
    <citation type="submission" date="2018-07" db="EMBL/GenBank/DDBJ databases">
        <title>Genome sequence of Rhodococcus rhodnii ATCC 35071 from Rhodnius prolixus.</title>
        <authorList>
            <person name="Patel V."/>
            <person name="Vogel K.J."/>
        </authorList>
    </citation>
    <scope>NUCLEOTIDE SEQUENCE [LARGE SCALE GENOMIC DNA]</scope>
    <source>
        <strain evidence="1 2">ATCC 35071</strain>
    </source>
</reference>
<dbReference type="GO" id="GO:0006260">
    <property type="term" value="P:DNA replication"/>
    <property type="evidence" value="ECO:0007669"/>
    <property type="project" value="InterPro"/>
</dbReference>
<evidence type="ECO:0008006" key="3">
    <source>
        <dbReference type="Google" id="ProtNLM"/>
    </source>
</evidence>
<evidence type="ECO:0000313" key="1">
    <source>
        <dbReference type="EMBL" id="TXG89454.1"/>
    </source>
</evidence>
<dbReference type="SUPFAM" id="SSF48024">
    <property type="entry name" value="N-terminal domain of DnaB helicase"/>
    <property type="match status" value="1"/>
</dbReference>